<keyword evidence="3" id="KW-1185">Reference proteome</keyword>
<reference evidence="2 3" key="1">
    <citation type="submission" date="2018-05" db="EMBL/GenBank/DDBJ databases">
        <title>Complete genome sequence of Arcticibacterium luteifluviistationis SM1504T, a cytophagaceae bacterium isolated from Arctic surface seawater.</title>
        <authorList>
            <person name="Li Y."/>
            <person name="Qin Q.-L."/>
        </authorList>
    </citation>
    <scope>NUCLEOTIDE SEQUENCE [LARGE SCALE GENOMIC DNA]</scope>
    <source>
        <strain evidence="2 3">SM1504</strain>
    </source>
</reference>
<dbReference type="KEGG" id="als:DJ013_13600"/>
<name>A0A2Z4GD36_9BACT</name>
<keyword evidence="1" id="KW-0812">Transmembrane</keyword>
<sequence length="124" mass="13320">MNSKFIMTASSVFLGLAAVLFTFLPQEVVGFLGLESGNTIILQILGALYFGFAMLNWMGKSSLIGGIYGRPVALGNFSHFAIAGIALLKLFIKAPDFGGMVVLTLFYLTFAVLFGLVLFGKLLK</sequence>
<gene>
    <name evidence="2" type="ORF">DJ013_13600</name>
</gene>
<organism evidence="2 3">
    <name type="scientific">Arcticibacterium luteifluviistationis</name>
    <dbReference type="NCBI Taxonomy" id="1784714"/>
    <lineage>
        <taxon>Bacteria</taxon>
        <taxon>Pseudomonadati</taxon>
        <taxon>Bacteroidota</taxon>
        <taxon>Cytophagia</taxon>
        <taxon>Cytophagales</taxon>
        <taxon>Leadbetterellaceae</taxon>
        <taxon>Arcticibacterium</taxon>
    </lineage>
</organism>
<feature type="transmembrane region" description="Helical" evidence="1">
    <location>
        <begin position="40"/>
        <end position="59"/>
    </location>
</feature>
<feature type="transmembrane region" description="Helical" evidence="1">
    <location>
        <begin position="71"/>
        <end position="92"/>
    </location>
</feature>
<dbReference type="AlphaFoldDB" id="A0A2Z4GD36"/>
<protein>
    <submittedName>
        <fullName evidence="2">Uncharacterized protein</fullName>
    </submittedName>
</protein>
<proteinExistence type="predicted"/>
<keyword evidence="1" id="KW-0472">Membrane</keyword>
<evidence type="ECO:0000313" key="2">
    <source>
        <dbReference type="EMBL" id="AWV99146.1"/>
    </source>
</evidence>
<evidence type="ECO:0000256" key="1">
    <source>
        <dbReference type="SAM" id="Phobius"/>
    </source>
</evidence>
<dbReference type="OrthoDB" id="2913980at2"/>
<dbReference type="EMBL" id="CP029480">
    <property type="protein sequence ID" value="AWV99146.1"/>
    <property type="molecule type" value="Genomic_DNA"/>
</dbReference>
<dbReference type="Proteomes" id="UP000249873">
    <property type="component" value="Chromosome"/>
</dbReference>
<evidence type="ECO:0000313" key="3">
    <source>
        <dbReference type="Proteomes" id="UP000249873"/>
    </source>
</evidence>
<keyword evidence="1" id="KW-1133">Transmembrane helix</keyword>
<accession>A0A2Z4GD36</accession>
<dbReference type="RefSeq" id="WP_111372339.1">
    <property type="nucleotide sequence ID" value="NZ_CP029480.1"/>
</dbReference>
<feature type="transmembrane region" description="Helical" evidence="1">
    <location>
        <begin position="98"/>
        <end position="119"/>
    </location>
</feature>